<dbReference type="RefSeq" id="WP_049725052.1">
    <property type="nucleotide sequence ID" value="NZ_CP012154.1"/>
</dbReference>
<organism evidence="1 2">
    <name type="scientific">Wenzhouxiangella marina</name>
    <dbReference type="NCBI Taxonomy" id="1579979"/>
    <lineage>
        <taxon>Bacteria</taxon>
        <taxon>Pseudomonadati</taxon>
        <taxon>Pseudomonadota</taxon>
        <taxon>Gammaproteobacteria</taxon>
        <taxon>Chromatiales</taxon>
        <taxon>Wenzhouxiangellaceae</taxon>
        <taxon>Wenzhouxiangella</taxon>
    </lineage>
</organism>
<dbReference type="PANTHER" id="PTHR34386:SF1">
    <property type="entry name" value="GLUTAREDOXIN-LIKE PROTEIN NRDH"/>
    <property type="match status" value="1"/>
</dbReference>
<dbReference type="PROSITE" id="PS51354">
    <property type="entry name" value="GLUTAREDOXIN_2"/>
    <property type="match status" value="1"/>
</dbReference>
<dbReference type="SUPFAM" id="SSF52833">
    <property type="entry name" value="Thioredoxin-like"/>
    <property type="match status" value="1"/>
</dbReference>
<dbReference type="GO" id="GO:0009055">
    <property type="term" value="F:electron transfer activity"/>
    <property type="evidence" value="ECO:0007669"/>
    <property type="project" value="TreeGrafter"/>
</dbReference>
<proteinExistence type="predicted"/>
<dbReference type="KEGG" id="wma:WM2015_1036"/>
<dbReference type="GO" id="GO:0045454">
    <property type="term" value="P:cell redox homeostasis"/>
    <property type="evidence" value="ECO:0007669"/>
    <property type="project" value="TreeGrafter"/>
</dbReference>
<dbReference type="CDD" id="cd02976">
    <property type="entry name" value="NrdH"/>
    <property type="match status" value="1"/>
</dbReference>
<gene>
    <name evidence="1" type="ORF">WM2015_1036</name>
</gene>
<evidence type="ECO:0000313" key="1">
    <source>
        <dbReference type="EMBL" id="AKS41413.1"/>
    </source>
</evidence>
<dbReference type="InterPro" id="IPR051548">
    <property type="entry name" value="Grx-like_ET"/>
</dbReference>
<accession>A0A0K0XUQ4</accession>
<dbReference type="OrthoDB" id="9814618at2"/>
<dbReference type="Gene3D" id="3.40.30.10">
    <property type="entry name" value="Glutaredoxin"/>
    <property type="match status" value="1"/>
</dbReference>
<dbReference type="Pfam" id="PF00462">
    <property type="entry name" value="Glutaredoxin"/>
    <property type="match status" value="1"/>
</dbReference>
<dbReference type="PANTHER" id="PTHR34386">
    <property type="entry name" value="GLUTAREDOXIN"/>
    <property type="match status" value="1"/>
</dbReference>
<evidence type="ECO:0000313" key="2">
    <source>
        <dbReference type="Proteomes" id="UP000066624"/>
    </source>
</evidence>
<dbReference type="InterPro" id="IPR002109">
    <property type="entry name" value="Glutaredoxin"/>
</dbReference>
<dbReference type="EMBL" id="CP012154">
    <property type="protein sequence ID" value="AKS41413.1"/>
    <property type="molecule type" value="Genomic_DNA"/>
</dbReference>
<dbReference type="STRING" id="1579979.WM2015_1036"/>
<sequence>MRTIAFWVIAIFILGLAWKQIDGSRLRAADISPEHEVVMFTAPWCGYCDRARAHLNERGIDFLEIDVEGSASANQQWRDAGGRGVPLTFIGEQRFAGYSREAYDQALDRL</sequence>
<dbReference type="Proteomes" id="UP000066624">
    <property type="component" value="Chromosome"/>
</dbReference>
<dbReference type="AlphaFoldDB" id="A0A0K0XUQ4"/>
<dbReference type="InterPro" id="IPR036249">
    <property type="entry name" value="Thioredoxin-like_sf"/>
</dbReference>
<protein>
    <submittedName>
        <fullName evidence="1">Uncharacterized protein</fullName>
    </submittedName>
</protein>
<reference evidence="1 2" key="1">
    <citation type="submission" date="2015-07" db="EMBL/GenBank/DDBJ databases">
        <authorList>
            <person name="Noorani M."/>
        </authorList>
    </citation>
    <scope>NUCLEOTIDE SEQUENCE [LARGE SCALE GENOMIC DNA]</scope>
    <source>
        <strain evidence="1 2">KCTC 42284</strain>
    </source>
</reference>
<keyword evidence="2" id="KW-1185">Reference proteome</keyword>
<name>A0A0K0XUQ4_9GAMM</name>